<dbReference type="InterPro" id="IPR011009">
    <property type="entry name" value="Kinase-like_dom_sf"/>
</dbReference>
<dbReference type="Proteomes" id="UP000807469">
    <property type="component" value="Unassembled WGS sequence"/>
</dbReference>
<organism evidence="1 2">
    <name type="scientific">Pholiota conissans</name>
    <dbReference type="NCBI Taxonomy" id="109636"/>
    <lineage>
        <taxon>Eukaryota</taxon>
        <taxon>Fungi</taxon>
        <taxon>Dikarya</taxon>
        <taxon>Basidiomycota</taxon>
        <taxon>Agaricomycotina</taxon>
        <taxon>Agaricomycetes</taxon>
        <taxon>Agaricomycetidae</taxon>
        <taxon>Agaricales</taxon>
        <taxon>Agaricineae</taxon>
        <taxon>Strophariaceae</taxon>
        <taxon>Pholiota</taxon>
    </lineage>
</organism>
<dbReference type="AlphaFoldDB" id="A0A9P6CV62"/>
<evidence type="ECO:0000313" key="2">
    <source>
        <dbReference type="Proteomes" id="UP000807469"/>
    </source>
</evidence>
<name>A0A9P6CV62_9AGAR</name>
<dbReference type="EMBL" id="MU155376">
    <property type="protein sequence ID" value="KAF9474505.1"/>
    <property type="molecule type" value="Genomic_DNA"/>
</dbReference>
<reference evidence="1" key="1">
    <citation type="submission" date="2020-11" db="EMBL/GenBank/DDBJ databases">
        <authorList>
            <consortium name="DOE Joint Genome Institute"/>
            <person name="Ahrendt S."/>
            <person name="Riley R."/>
            <person name="Andreopoulos W."/>
            <person name="Labutti K."/>
            <person name="Pangilinan J."/>
            <person name="Ruiz-Duenas F.J."/>
            <person name="Barrasa J.M."/>
            <person name="Sanchez-Garcia M."/>
            <person name="Camarero S."/>
            <person name="Miyauchi S."/>
            <person name="Serrano A."/>
            <person name="Linde D."/>
            <person name="Babiker R."/>
            <person name="Drula E."/>
            <person name="Ayuso-Fernandez I."/>
            <person name="Pacheco R."/>
            <person name="Padilla G."/>
            <person name="Ferreira P."/>
            <person name="Barriuso J."/>
            <person name="Kellner H."/>
            <person name="Castanera R."/>
            <person name="Alfaro M."/>
            <person name="Ramirez L."/>
            <person name="Pisabarro A.G."/>
            <person name="Kuo A."/>
            <person name="Tritt A."/>
            <person name="Lipzen A."/>
            <person name="He G."/>
            <person name="Yan M."/>
            <person name="Ng V."/>
            <person name="Cullen D."/>
            <person name="Martin F."/>
            <person name="Rosso M.-N."/>
            <person name="Henrissat B."/>
            <person name="Hibbett D."/>
            <person name="Martinez A.T."/>
            <person name="Grigoriev I.V."/>
        </authorList>
    </citation>
    <scope>NUCLEOTIDE SEQUENCE</scope>
    <source>
        <strain evidence="1">CIRM-BRFM 674</strain>
    </source>
</reference>
<gene>
    <name evidence="1" type="ORF">BDN70DRAFT_936619</name>
</gene>
<dbReference type="Gene3D" id="1.10.510.10">
    <property type="entry name" value="Transferase(Phosphotransferase) domain 1"/>
    <property type="match status" value="1"/>
</dbReference>
<evidence type="ECO:0008006" key="3">
    <source>
        <dbReference type="Google" id="ProtNLM"/>
    </source>
</evidence>
<accession>A0A9P6CV62</accession>
<evidence type="ECO:0000313" key="1">
    <source>
        <dbReference type="EMBL" id="KAF9474505.1"/>
    </source>
</evidence>
<keyword evidence="2" id="KW-1185">Reference proteome</keyword>
<sequence>MGATVSKTSVLTKAQILGNPEEPLYLAKGPRTNLYHGITLLQASCFGSQDGWEAGDTTFGYQLDFTRFETGYIIHIKYERNFPEESDMILTNPLDDPMENQVLDTELGNIPFSYFNHHILPKLNLTSYITSIQFYTDPKGNACIGRETQYSVEDIHYNTILENLTTPRVRVSELVVPETYRTHHPHIKIVQYLGNLYAYKFHGILPLSFESTTNNDDLLQEVVELSKFNSPFILSPSFIVTDRNNAGQFRGFLHPFMPAGSILDVFKTVHRIESEEDSKRHRFRFSTQDTKTTPYDPRVDFLDRQHKSLAKPLLSLGELAISWSVKLSWAIDIVSAIKVLHKAGSFCSDFTLENFLVTREGHVTMIDIAPVRGFTLYYAPPELKEDGDLTPSEPRDVYNFGVVLWMLSEEIIQLRLDSPEEIAGVTWRDAEGCAPVWYPSSALLLLEQHLEDAHVCVNIVNIMEQSNAESQRLGSQSTDAEDKARIKTLVVWRRSLGYPVSFEDMKEYAAANNLLSSAVPNVLTHMTSRMKNGPIFFDWFYGEPFVGVAADNSRRSISMATPERIEILKAILGKTDPPKWTIVGV</sequence>
<protein>
    <recommendedName>
        <fullName evidence="3">Protein kinase domain-containing protein</fullName>
    </recommendedName>
</protein>
<proteinExistence type="predicted"/>
<dbReference type="OrthoDB" id="3257280at2759"/>
<comment type="caution">
    <text evidence="1">The sequence shown here is derived from an EMBL/GenBank/DDBJ whole genome shotgun (WGS) entry which is preliminary data.</text>
</comment>
<dbReference type="SUPFAM" id="SSF56112">
    <property type="entry name" value="Protein kinase-like (PK-like)"/>
    <property type="match status" value="1"/>
</dbReference>